<feature type="signal peptide" evidence="2">
    <location>
        <begin position="1"/>
        <end position="29"/>
    </location>
</feature>
<dbReference type="EMBL" id="CAUYUJ010019137">
    <property type="protein sequence ID" value="CAK0888827.1"/>
    <property type="molecule type" value="Genomic_DNA"/>
</dbReference>
<organism evidence="3 4">
    <name type="scientific">Prorocentrum cordatum</name>
    <dbReference type="NCBI Taxonomy" id="2364126"/>
    <lineage>
        <taxon>Eukaryota</taxon>
        <taxon>Sar</taxon>
        <taxon>Alveolata</taxon>
        <taxon>Dinophyceae</taxon>
        <taxon>Prorocentrales</taxon>
        <taxon>Prorocentraceae</taxon>
        <taxon>Prorocentrum</taxon>
    </lineage>
</organism>
<comment type="caution">
    <text evidence="3">The sequence shown here is derived from an EMBL/GenBank/DDBJ whole genome shotgun (WGS) entry which is preliminary data.</text>
</comment>
<feature type="region of interest" description="Disordered" evidence="1">
    <location>
        <begin position="796"/>
        <end position="831"/>
    </location>
</feature>
<feature type="compositionally biased region" description="Low complexity" evidence="1">
    <location>
        <begin position="977"/>
        <end position="988"/>
    </location>
</feature>
<keyword evidence="2" id="KW-0732">Signal</keyword>
<feature type="region of interest" description="Disordered" evidence="1">
    <location>
        <begin position="90"/>
        <end position="111"/>
    </location>
</feature>
<evidence type="ECO:0000313" key="3">
    <source>
        <dbReference type="EMBL" id="CAK0888827.1"/>
    </source>
</evidence>
<reference evidence="3" key="1">
    <citation type="submission" date="2023-10" db="EMBL/GenBank/DDBJ databases">
        <authorList>
            <person name="Chen Y."/>
            <person name="Shah S."/>
            <person name="Dougan E. K."/>
            <person name="Thang M."/>
            <person name="Chan C."/>
        </authorList>
    </citation>
    <scope>NUCLEOTIDE SEQUENCE [LARGE SCALE GENOMIC DNA]</scope>
</reference>
<evidence type="ECO:0000256" key="2">
    <source>
        <dbReference type="SAM" id="SignalP"/>
    </source>
</evidence>
<feature type="chain" id="PRO_5046924748" description="Sulfhydryl oxidase" evidence="2">
    <location>
        <begin position="30"/>
        <end position="1086"/>
    </location>
</feature>
<sequence length="1086" mass="116953">MQPRTIFSSAMPAAARALGVLLAAAPAASFHLQLARDDCHTAEKGERCYEAVVWAMWRGVLHQPERYPGLSGLSSFEQFQAALHSDPRAGCARPCPSRGPTATPAPRRGRPAALADGQCGAPLGADACYAKVHAAIRYDVARHPELYPALAEGSGLAELREALRGWGELAEPCRRPCGAAREPRGEPERMPAAMQLAKRDCHTTIEGEPCHREVRWAMWAMRAGILERPEWYPNLSIDSSFEDFQSFLHGLSALSHVCPAPCKAQAAAAQTCHTAEPGESCHTEVTWAMTQGIRERPRWYPNLTQDSSFEDFQAFLHGLDLWSQTCPRPCDAPERVQQVCHTAVEGEACHQQVRWAMQHGIRESPTRYPSLTADSSFEDFQALLHGMDAWSKICPKPCEAPKRAQPLTPAEAQPVPLGEVVITHVDEYLYATQQDDSFGGRFVHTWMKGSLQEDPQARWNISKVGENYVIIHAGSFKGEYLYASQHGDSRDGHFARTWTKGSLQDDPQARWNISKVGRNYVITPASSLKNEYLYAAQRDDSHGLRYVHALMTGVLPADDPRALWTITPLAPEGTQQACRTAAEGEACHRQVRWAMQHGILEHPGWYPGLTANSSLEEFQAFLHGTDAWRGTCSRPCVPQGASAPQRRLPSYRAPPPEAQGAASASQGQAPERRSLPSYRTRAPEAQGPASRSEGQAPVQGCRTAAAGDACHEEVLWMKREGILLHPAWFPGLANDSSFEDVQAFLNEMYPIVQLCPDRPCRAADAAAEATEVAAVVKDAAVEAAEATARASEVAAEAGTTASEVAAEAAGGLPPGRRPPAAAGASASTLEGDREDLAGRATSPFLAQPLAATPAAGGEEQQEERREASEALVDAAPTRGTSSLEAPPPPNSSGCFVWLPSGCRGQRFPAAVPWKRDEWGQANRHSGDSRAACEARKRDFDAWCSVDDAVMLHVPGLPVVGPGEAALPQGGAPPLPRGAPAGAGAAGPPAGAPPPPAREGCHVWLPSGCRRHRLPAEWRWTRDEAGEALVPPAGQSEAACLARKGFYDRLCAVADAVMLRVPGAAREGSRPVEAGASTMEMGGPWRA</sequence>
<evidence type="ECO:0000313" key="4">
    <source>
        <dbReference type="Proteomes" id="UP001189429"/>
    </source>
</evidence>
<accession>A0ABN9WQ54</accession>
<feature type="compositionally biased region" description="Low complexity" evidence="1">
    <location>
        <begin position="818"/>
        <end position="829"/>
    </location>
</feature>
<protein>
    <recommendedName>
        <fullName evidence="5">Sulfhydryl oxidase</fullName>
    </recommendedName>
</protein>
<feature type="region of interest" description="Disordered" evidence="1">
    <location>
        <begin position="636"/>
        <end position="700"/>
    </location>
</feature>
<evidence type="ECO:0000256" key="1">
    <source>
        <dbReference type="SAM" id="MobiDB-lite"/>
    </source>
</evidence>
<feature type="region of interest" description="Disordered" evidence="1">
    <location>
        <begin position="964"/>
        <end position="998"/>
    </location>
</feature>
<dbReference type="Proteomes" id="UP001189429">
    <property type="component" value="Unassembled WGS sequence"/>
</dbReference>
<feature type="region of interest" description="Disordered" evidence="1">
    <location>
        <begin position="845"/>
        <end position="888"/>
    </location>
</feature>
<feature type="compositionally biased region" description="Low complexity" evidence="1">
    <location>
        <begin position="658"/>
        <end position="669"/>
    </location>
</feature>
<keyword evidence="4" id="KW-1185">Reference proteome</keyword>
<name>A0ABN9WQ54_9DINO</name>
<evidence type="ECO:0008006" key="5">
    <source>
        <dbReference type="Google" id="ProtNLM"/>
    </source>
</evidence>
<proteinExistence type="predicted"/>
<gene>
    <name evidence="3" type="ORF">PCOR1329_LOCUS69541</name>
</gene>